<feature type="compositionally biased region" description="Basic and acidic residues" evidence="1">
    <location>
        <begin position="1"/>
        <end position="24"/>
    </location>
</feature>
<reference evidence="2 3" key="1">
    <citation type="journal article" date="2014" name="Genome Announc.">
        <title>Genome Sequence of Afipia felis Strain 76713, Isolated in Hospital Water Using an Amoeba Co-Culture Procedure.</title>
        <authorList>
            <person name="Benamar S."/>
            <person name="La Scola B."/>
            <person name="Croce O."/>
        </authorList>
    </citation>
    <scope>NUCLEOTIDE SEQUENCE [LARGE SCALE GENOMIC DNA]</scope>
    <source>
        <strain evidence="2 3">76713</strain>
    </source>
</reference>
<dbReference type="AlphaFoldDB" id="A0A090MM04"/>
<evidence type="ECO:0000313" key="3">
    <source>
        <dbReference type="Proteomes" id="UP000035762"/>
    </source>
</evidence>
<dbReference type="Proteomes" id="UP000035762">
    <property type="component" value="Unassembled WGS sequence"/>
</dbReference>
<evidence type="ECO:0000256" key="1">
    <source>
        <dbReference type="SAM" id="MobiDB-lite"/>
    </source>
</evidence>
<proteinExistence type="predicted"/>
<sequence length="214" mass="23427">MVVDLSRVEARDGQSRKEGREKRGARLGQLVEHERAAGDLGQDGEESGAGRGLQHAVGRRNRGGCHRCNAQRNRRREPLEGLRFLRAARVRRHQAGDLDELRQDRRRVAGFTEKRLSVFAQKEDGRGFAGVIGRLPVPCAGGVGSAEGSFHRAAQRGGVDALTAFEMWKEELRCGEDRTCAVGIADERKLCGSGQCHRCGSHGHDANLGRAGRE</sequence>
<accession>A0A090MM04</accession>
<evidence type="ECO:0000313" key="2">
    <source>
        <dbReference type="EMBL" id="CEG06714.1"/>
    </source>
</evidence>
<organism evidence="2 3">
    <name type="scientific">Afipia felis</name>
    <name type="common">Cat scratch disease bacillus</name>
    <dbReference type="NCBI Taxonomy" id="1035"/>
    <lineage>
        <taxon>Bacteria</taxon>
        <taxon>Pseudomonadati</taxon>
        <taxon>Pseudomonadota</taxon>
        <taxon>Alphaproteobacteria</taxon>
        <taxon>Hyphomicrobiales</taxon>
        <taxon>Nitrobacteraceae</taxon>
        <taxon>Afipia</taxon>
    </lineage>
</organism>
<keyword evidence="3" id="KW-1185">Reference proteome</keyword>
<gene>
    <name evidence="2" type="ORF">BN961_00084</name>
</gene>
<protein>
    <submittedName>
        <fullName evidence="2">Uncharacterized protein</fullName>
    </submittedName>
</protein>
<feature type="region of interest" description="Disordered" evidence="1">
    <location>
        <begin position="1"/>
        <end position="64"/>
    </location>
</feature>
<comment type="caution">
    <text evidence="2">The sequence shown here is derived from an EMBL/GenBank/DDBJ whole genome shotgun (WGS) entry which is preliminary data.</text>
</comment>
<dbReference type="EMBL" id="CCAZ020000001">
    <property type="protein sequence ID" value="CEG06714.1"/>
    <property type="molecule type" value="Genomic_DNA"/>
</dbReference>
<name>A0A090MM04_AFIFE</name>